<proteinExistence type="predicted"/>
<dbReference type="GO" id="GO:0005730">
    <property type="term" value="C:nucleolus"/>
    <property type="evidence" value="ECO:0007669"/>
    <property type="project" value="TreeGrafter"/>
</dbReference>
<dbReference type="PANTHER" id="PTHR10910">
    <property type="entry name" value="EUKARYOTE SPECIFIC DSRNA BINDING PROTEIN"/>
    <property type="match status" value="1"/>
</dbReference>
<dbReference type="Proteomes" id="UP000007303">
    <property type="component" value="Unassembled WGS sequence"/>
</dbReference>
<dbReference type="Ensembl" id="ENSTNIT00000007498.1">
    <property type="protein sequence ID" value="ENSTNIP00000007340.1"/>
    <property type="gene ID" value="ENSTNIG00000004687.1"/>
</dbReference>
<dbReference type="PROSITE" id="PS50141">
    <property type="entry name" value="A_DEAMIN_EDITASE"/>
    <property type="match status" value="1"/>
</dbReference>
<reference evidence="3" key="1">
    <citation type="journal article" date="2004" name="Nature">
        <title>Genome duplication in the teleost fish Tetraodon nigroviridis reveals the early vertebrate proto-karyotype.</title>
        <authorList>
            <person name="Jaillon O."/>
            <person name="Aury J.-M."/>
            <person name="Brunet F."/>
            <person name="Petit J.-L."/>
            <person name="Stange-Thomann N."/>
            <person name="Mauceli E."/>
            <person name="Bouneau L."/>
            <person name="Fischer C."/>
            <person name="Ozouf-Costaz C."/>
            <person name="Bernot A."/>
            <person name="Nicaud S."/>
            <person name="Jaffe D."/>
            <person name="Fisher S."/>
            <person name="Lutfalla G."/>
            <person name="Dossat C."/>
            <person name="Segurens B."/>
            <person name="Dasilva C."/>
            <person name="Salanoubat M."/>
            <person name="Levy M."/>
            <person name="Boudet N."/>
            <person name="Castellano S."/>
            <person name="Anthouard V."/>
            <person name="Jubin C."/>
            <person name="Castelli V."/>
            <person name="Katinka M."/>
            <person name="Vacherie B."/>
            <person name="Biemont C."/>
            <person name="Skalli Z."/>
            <person name="Cattolico L."/>
            <person name="Poulain J."/>
            <person name="De Berardinis V."/>
            <person name="Cruaud C."/>
            <person name="Duprat S."/>
            <person name="Brottier P."/>
            <person name="Coutanceau J.-P."/>
            <person name="Gouzy J."/>
            <person name="Parra G."/>
            <person name="Lardier G."/>
            <person name="Chapple C."/>
            <person name="McKernan K.J."/>
            <person name="McEwan P."/>
            <person name="Bosak S."/>
            <person name="Kellis M."/>
            <person name="Volff J.-N."/>
            <person name="Guigo R."/>
            <person name="Zody M.C."/>
            <person name="Mesirov J."/>
            <person name="Lindblad-Toh K."/>
            <person name="Birren B."/>
            <person name="Nusbaum C."/>
            <person name="Kahn D."/>
            <person name="Robinson-Rechavi M."/>
            <person name="Laudet V."/>
            <person name="Schachter V."/>
            <person name="Quetier F."/>
            <person name="Saurin W."/>
            <person name="Scarpelli C."/>
            <person name="Wincker P."/>
            <person name="Lander E.S."/>
            <person name="Weissenbach J."/>
            <person name="Roest Crollius H."/>
        </authorList>
    </citation>
    <scope>NUCLEOTIDE SEQUENCE [LARGE SCALE GENOMIC DNA]</scope>
</reference>
<organism evidence="2 3">
    <name type="scientific">Tetraodon nigroviridis</name>
    <name type="common">Spotted green pufferfish</name>
    <name type="synonym">Chelonodon nigroviridis</name>
    <dbReference type="NCBI Taxonomy" id="99883"/>
    <lineage>
        <taxon>Eukaryota</taxon>
        <taxon>Metazoa</taxon>
        <taxon>Chordata</taxon>
        <taxon>Craniata</taxon>
        <taxon>Vertebrata</taxon>
        <taxon>Euteleostomi</taxon>
        <taxon>Actinopterygii</taxon>
        <taxon>Neopterygii</taxon>
        <taxon>Teleostei</taxon>
        <taxon>Neoteleostei</taxon>
        <taxon>Acanthomorphata</taxon>
        <taxon>Eupercaria</taxon>
        <taxon>Tetraodontiformes</taxon>
        <taxon>Tetradontoidea</taxon>
        <taxon>Tetraodontidae</taxon>
        <taxon>Tetraodon</taxon>
    </lineage>
</organism>
<dbReference type="GO" id="GO:0008251">
    <property type="term" value="F:tRNA-specific adenosine deaminase activity"/>
    <property type="evidence" value="ECO:0007669"/>
    <property type="project" value="TreeGrafter"/>
</dbReference>
<protein>
    <submittedName>
        <fullName evidence="2">Adenosine deaminase domain containing 2</fullName>
    </submittedName>
</protein>
<evidence type="ECO:0000313" key="2">
    <source>
        <dbReference type="Ensembl" id="ENSTNIP00000007340.1"/>
    </source>
</evidence>
<dbReference type="STRING" id="99883.ENSTNIP00000007340"/>
<reference evidence="2" key="3">
    <citation type="submission" date="2025-09" db="UniProtKB">
        <authorList>
            <consortium name="Ensembl"/>
        </authorList>
    </citation>
    <scope>IDENTIFICATION</scope>
</reference>
<accession>H3CGG2</accession>
<feature type="domain" description="A to I editase" evidence="1">
    <location>
        <begin position="54"/>
        <end position="362"/>
    </location>
</feature>
<dbReference type="InterPro" id="IPR002466">
    <property type="entry name" value="A_deamin"/>
</dbReference>
<dbReference type="GO" id="GO:0005737">
    <property type="term" value="C:cytoplasm"/>
    <property type="evidence" value="ECO:0007669"/>
    <property type="project" value="TreeGrafter"/>
</dbReference>
<dbReference type="GeneTree" id="ENSGT00940000166947"/>
<dbReference type="OMA" id="WCLGDED"/>
<dbReference type="SMART" id="SM00552">
    <property type="entry name" value="ADEAMc"/>
    <property type="match status" value="1"/>
</dbReference>
<dbReference type="PANTHER" id="PTHR10910:SF106">
    <property type="entry name" value="ADENOSINE DEAMINASE DOMAIN-CONTAINING PROTEIN 2"/>
    <property type="match status" value="1"/>
</dbReference>
<dbReference type="GO" id="GO:0003725">
    <property type="term" value="F:double-stranded RNA binding"/>
    <property type="evidence" value="ECO:0007669"/>
    <property type="project" value="TreeGrafter"/>
</dbReference>
<dbReference type="FunCoup" id="H3CGG2">
    <property type="interactions" value="259"/>
</dbReference>
<dbReference type="GO" id="GO:0006396">
    <property type="term" value="P:RNA processing"/>
    <property type="evidence" value="ECO:0007669"/>
    <property type="project" value="InterPro"/>
</dbReference>
<name>H3CGG2_TETNG</name>
<dbReference type="AlphaFoldDB" id="H3CGG2"/>
<dbReference type="GO" id="GO:0003726">
    <property type="term" value="F:double-stranded RNA adenosine deaminase activity"/>
    <property type="evidence" value="ECO:0007669"/>
    <property type="project" value="TreeGrafter"/>
</dbReference>
<evidence type="ECO:0000259" key="1">
    <source>
        <dbReference type="PROSITE" id="PS50141"/>
    </source>
</evidence>
<dbReference type="GO" id="GO:0006382">
    <property type="term" value="P:adenosine to inosine editing"/>
    <property type="evidence" value="ECO:0007669"/>
    <property type="project" value="TreeGrafter"/>
</dbReference>
<dbReference type="InParanoid" id="H3CGG2"/>
<dbReference type="Pfam" id="PF02137">
    <property type="entry name" value="A_deamin"/>
    <property type="match status" value="1"/>
</dbReference>
<dbReference type="HOGENOM" id="CLU_005382_4_0_1"/>
<keyword evidence="3" id="KW-1185">Reference proteome</keyword>
<evidence type="ECO:0000313" key="3">
    <source>
        <dbReference type="Proteomes" id="UP000007303"/>
    </source>
</evidence>
<reference evidence="2" key="2">
    <citation type="submission" date="2025-08" db="UniProtKB">
        <authorList>
            <consortium name="Ensembl"/>
        </authorList>
    </citation>
    <scope>IDENTIFICATION</scope>
</reference>
<sequence length="370" mass="40674">HKLHVAAISSDKFDSLLKTSQGYSGCKSSMAAFVLMRKVLDDKGRSFERYQVVALGTGNSSSGERLCFNGRMVHDCHAIVIARRALLRFLYKQLLLFFDADPKAKESCILESSADSHQLRLRPEFSLHLYANSCPAGSAKNLSFEYAMLLQPAVWLQYHAKGLLLPVAYLDPSVWGARVCCVSGSDKLCLWTVTGVQGALLSHFIQPLYITSMVLGSRMDCDGEACDVTKKRLDESSLGFLPPPFKKQDVVFLHCDAAALTGSSHRHGDLSLNWCLGDKDIEVLDGTTGFVADGSPVGSDCGSSRLCKRALYSYFIKVAQQKDLAKLPTCYSAKEACTVYQTVKNLVKQQFANNHDGPWGSKKLVDCFSV</sequence>